<dbReference type="Proteomes" id="UP000321287">
    <property type="component" value="Unassembled WGS sequence"/>
</dbReference>
<sequence>MVRSGVTSIEKTILPGRIRWVAGALSGAKGWVGAGCAMADGIAARTLVLQSIPTQSF</sequence>
<gene>
    <name evidence="1" type="ORF">ABO01nite_08760</name>
</gene>
<accession>A0AAN4R159</accession>
<proteinExistence type="predicted"/>
<reference evidence="1 2" key="1">
    <citation type="submission" date="2019-07" db="EMBL/GenBank/DDBJ databases">
        <title>Whole genome shotgun sequence of Asaia bogorensis NBRC 16594.</title>
        <authorList>
            <person name="Hosoyama A."/>
            <person name="Uohara A."/>
            <person name="Ohji S."/>
            <person name="Ichikawa N."/>
        </authorList>
    </citation>
    <scope>NUCLEOTIDE SEQUENCE [LARGE SCALE GENOMIC DNA]</scope>
    <source>
        <strain evidence="1 2">NBRC 16594</strain>
    </source>
</reference>
<dbReference type="EMBL" id="BJVS01000002">
    <property type="protein sequence ID" value="GEL52869.1"/>
    <property type="molecule type" value="Genomic_DNA"/>
</dbReference>
<evidence type="ECO:0000313" key="2">
    <source>
        <dbReference type="Proteomes" id="UP000321287"/>
    </source>
</evidence>
<comment type="caution">
    <text evidence="1">The sequence shown here is derived from an EMBL/GenBank/DDBJ whole genome shotgun (WGS) entry which is preliminary data.</text>
</comment>
<protein>
    <submittedName>
        <fullName evidence="1">Uncharacterized protein</fullName>
    </submittedName>
</protein>
<keyword evidence="2" id="KW-1185">Reference proteome</keyword>
<evidence type="ECO:0000313" key="1">
    <source>
        <dbReference type="EMBL" id="GEL52869.1"/>
    </source>
</evidence>
<organism evidence="1 2">
    <name type="scientific">Asaia bogorensis NBRC 16594</name>
    <dbReference type="NCBI Taxonomy" id="1231624"/>
    <lineage>
        <taxon>Bacteria</taxon>
        <taxon>Pseudomonadati</taxon>
        <taxon>Pseudomonadota</taxon>
        <taxon>Alphaproteobacteria</taxon>
        <taxon>Acetobacterales</taxon>
        <taxon>Acetobacteraceae</taxon>
        <taxon>Asaia</taxon>
    </lineage>
</organism>
<name>A0AAN4R159_9PROT</name>
<dbReference type="AlphaFoldDB" id="A0AAN4R159"/>